<evidence type="ECO:0000256" key="2">
    <source>
        <dbReference type="SAM" id="Phobius"/>
    </source>
</evidence>
<feature type="compositionally biased region" description="Basic and acidic residues" evidence="1">
    <location>
        <begin position="337"/>
        <end position="359"/>
    </location>
</feature>
<proteinExistence type="predicted"/>
<name>D4YPM5_9MICO</name>
<protein>
    <submittedName>
        <fullName evidence="3">Uncharacterized protein</fullName>
    </submittedName>
</protein>
<feature type="region of interest" description="Disordered" evidence="1">
    <location>
        <begin position="268"/>
        <end position="306"/>
    </location>
</feature>
<feature type="compositionally biased region" description="Basic and acidic residues" evidence="1">
    <location>
        <begin position="376"/>
        <end position="393"/>
    </location>
</feature>
<dbReference type="EMBL" id="ADNU01000049">
    <property type="protein sequence ID" value="EFG46886.1"/>
    <property type="molecule type" value="Genomic_DNA"/>
</dbReference>
<feature type="compositionally biased region" description="Basic and acidic residues" evidence="1">
    <location>
        <begin position="39"/>
        <end position="49"/>
    </location>
</feature>
<feature type="region of interest" description="Disordered" evidence="1">
    <location>
        <begin position="28"/>
        <end position="55"/>
    </location>
</feature>
<feature type="transmembrane region" description="Helical" evidence="2">
    <location>
        <begin position="240"/>
        <end position="260"/>
    </location>
</feature>
<comment type="caution">
    <text evidence="3">The sequence shown here is derived from an EMBL/GenBank/DDBJ whole genome shotgun (WGS) entry which is preliminary data.</text>
</comment>
<feature type="compositionally biased region" description="Polar residues" evidence="1">
    <location>
        <begin position="416"/>
        <end position="432"/>
    </location>
</feature>
<reference evidence="3 4" key="1">
    <citation type="submission" date="2010-04" db="EMBL/GenBank/DDBJ databases">
        <authorList>
            <person name="Qin X."/>
            <person name="Bachman B."/>
            <person name="Battles P."/>
            <person name="Bell A."/>
            <person name="Bess C."/>
            <person name="Bickham C."/>
            <person name="Chaboub L."/>
            <person name="Chen D."/>
            <person name="Coyle M."/>
            <person name="Deiros D.R."/>
            <person name="Dinh H."/>
            <person name="Forbes L."/>
            <person name="Fowler G."/>
            <person name="Francisco L."/>
            <person name="Fu Q."/>
            <person name="Gubbala S."/>
            <person name="Hale W."/>
            <person name="Han Y."/>
            <person name="Hemphill L."/>
            <person name="Highlander S.K."/>
            <person name="Hirani K."/>
            <person name="Hogues M."/>
            <person name="Jackson L."/>
            <person name="Jakkamsetti A."/>
            <person name="Javaid M."/>
            <person name="Jiang H."/>
            <person name="Korchina V."/>
            <person name="Kovar C."/>
            <person name="Lara F."/>
            <person name="Lee S."/>
            <person name="Mata R."/>
            <person name="Mathew T."/>
            <person name="Moen C."/>
            <person name="Morales K."/>
            <person name="Munidasa M."/>
            <person name="Nazareth L."/>
            <person name="Ngo R."/>
            <person name="Nguyen L."/>
            <person name="Okwuonu G."/>
            <person name="Ongeri F."/>
            <person name="Patil S."/>
            <person name="Petrosino J."/>
            <person name="Pham C."/>
            <person name="Pham P."/>
            <person name="Pu L.-L."/>
            <person name="Puazo M."/>
            <person name="Raj R."/>
            <person name="Reid J."/>
            <person name="Rouhana J."/>
            <person name="Saada N."/>
            <person name="Shang Y."/>
            <person name="Simmons D."/>
            <person name="Thornton R."/>
            <person name="Warren J."/>
            <person name="Weissenberger G."/>
            <person name="Zhang J."/>
            <person name="Zhang L."/>
            <person name="Zhou C."/>
            <person name="Zhu D."/>
            <person name="Muzny D."/>
            <person name="Worley K."/>
            <person name="Gibbs R."/>
        </authorList>
    </citation>
    <scope>NUCLEOTIDE SEQUENCE [LARGE SCALE GENOMIC DNA]</scope>
    <source>
        <strain evidence="3 4">ATCC 49030</strain>
    </source>
</reference>
<dbReference type="Proteomes" id="UP000005714">
    <property type="component" value="Unassembled WGS sequence"/>
</dbReference>
<feature type="compositionally biased region" description="Low complexity" evidence="1">
    <location>
        <begin position="163"/>
        <end position="180"/>
    </location>
</feature>
<feature type="region of interest" description="Disordered" evidence="1">
    <location>
        <begin position="413"/>
        <end position="434"/>
    </location>
</feature>
<feature type="transmembrane region" description="Helical" evidence="2">
    <location>
        <begin position="214"/>
        <end position="234"/>
    </location>
</feature>
<evidence type="ECO:0000256" key="1">
    <source>
        <dbReference type="SAM" id="MobiDB-lite"/>
    </source>
</evidence>
<gene>
    <name evidence="3" type="ORF">HMPREF0183_1885</name>
</gene>
<dbReference type="STRING" id="585530.HMPREF0183_1885"/>
<keyword evidence="2" id="KW-1133">Transmembrane helix</keyword>
<evidence type="ECO:0000313" key="3">
    <source>
        <dbReference type="EMBL" id="EFG46886.1"/>
    </source>
</evidence>
<dbReference type="AlphaFoldDB" id="D4YPM5"/>
<organism evidence="3 4">
    <name type="scientific">Brevibacterium mcbrellneri ATCC 49030</name>
    <dbReference type="NCBI Taxonomy" id="585530"/>
    <lineage>
        <taxon>Bacteria</taxon>
        <taxon>Bacillati</taxon>
        <taxon>Actinomycetota</taxon>
        <taxon>Actinomycetes</taxon>
        <taxon>Micrococcales</taxon>
        <taxon>Brevibacteriaceae</taxon>
        <taxon>Brevibacterium</taxon>
    </lineage>
</organism>
<feature type="compositionally biased region" description="Basic and acidic residues" evidence="1">
    <location>
        <begin position="283"/>
        <end position="297"/>
    </location>
</feature>
<feature type="transmembrane region" description="Helical" evidence="2">
    <location>
        <begin position="6"/>
        <end position="26"/>
    </location>
</feature>
<feature type="region of interest" description="Disordered" evidence="1">
    <location>
        <begin position="134"/>
        <end position="205"/>
    </location>
</feature>
<feature type="region of interest" description="Disordered" evidence="1">
    <location>
        <begin position="324"/>
        <end position="401"/>
    </location>
</feature>
<dbReference type="OrthoDB" id="4808524at2"/>
<sequence>MDTSIVILIIIGVLVFALPSLVKGVAKAGDADTVPPSARDPRTGSRTHCDGQASQPHTLLTGELADIPEAGVPFATQPPSISLRRPEPELTVLAGGLDTEELAHEEAHDHVYLAPASGMDSVAVSHRPLDIRMTAHTPKPQTPQSHGSKPHTPQPHAAKLHSAKTTGKTAGGKTPVKGTPAKATKPTVIKAEAAPRQGGVSAPGQHETNKLKRLLALGFMGLFVVAVVTGAFSIFGPLSFAAPVLTLAASLACLTGVVALNSVNEPASVEASAEVSRGGGKVSAEKARGAQKVRAEKATPVARESAAKPRVAVAGAITSEIPVVKDQARDTAQSKATEPRPAEPKQDATRDSEQTEKHTVAQNSPSSTDQSLSVKEASEAPELHLGEKFEELSQGKGWFPKDMPAPTYVTKAHAEQATTSGKVEAAQTSYGVSPSDREELARAFAAEVGARPELEDAAKDSAALRHGKAAIRSDKKLANDNARAVVDDVLARRRA</sequence>
<keyword evidence="2" id="KW-0812">Transmembrane</keyword>
<dbReference type="eggNOG" id="ENOG5030HIH">
    <property type="taxonomic scope" value="Bacteria"/>
</dbReference>
<feature type="compositionally biased region" description="Polar residues" evidence="1">
    <location>
        <begin position="360"/>
        <end position="373"/>
    </location>
</feature>
<keyword evidence="2" id="KW-0472">Membrane</keyword>
<evidence type="ECO:0000313" key="4">
    <source>
        <dbReference type="Proteomes" id="UP000005714"/>
    </source>
</evidence>
<dbReference type="RefSeq" id="WP_005885268.1">
    <property type="nucleotide sequence ID" value="NZ_ADNU01000049.1"/>
</dbReference>
<keyword evidence="4" id="KW-1185">Reference proteome</keyword>
<accession>D4YPM5</accession>